<dbReference type="RefSeq" id="WP_094992990.1">
    <property type="nucleotide sequence ID" value="NZ_JAAXZH010000007.1"/>
</dbReference>
<dbReference type="InterPro" id="IPR006430">
    <property type="entry name" value="Phage_portal_PBSX"/>
</dbReference>
<comment type="similarity">
    <text evidence="1">Belongs to the phage portal family. PBSX subfamily.</text>
</comment>
<protein>
    <submittedName>
        <fullName evidence="2">Phage portal protein</fullName>
    </submittedName>
</protein>
<dbReference type="Pfam" id="PF04860">
    <property type="entry name" value="Phage_portal"/>
    <property type="match status" value="1"/>
</dbReference>
<organism evidence="2 3">
    <name type="scientific">Pseudomonas lundensis</name>
    <dbReference type="NCBI Taxonomy" id="86185"/>
    <lineage>
        <taxon>Bacteria</taxon>
        <taxon>Pseudomonadati</taxon>
        <taxon>Pseudomonadota</taxon>
        <taxon>Gammaproteobacteria</taxon>
        <taxon>Pseudomonadales</taxon>
        <taxon>Pseudomonadaceae</taxon>
        <taxon>Pseudomonas</taxon>
    </lineage>
</organism>
<dbReference type="Proteomes" id="UP000215788">
    <property type="component" value="Unassembled WGS sequence"/>
</dbReference>
<dbReference type="InterPro" id="IPR030935">
    <property type="entry name" value="PBSX_Proteobac"/>
</dbReference>
<reference evidence="2 3" key="1">
    <citation type="submission" date="2017-08" db="EMBL/GenBank/DDBJ databases">
        <title>Genomic and metabolic characterisation of spoilage-associated Pseudomonas species.</title>
        <authorList>
            <person name="Stanborough T."/>
            <person name="Fegan N."/>
            <person name="Powell S.M."/>
            <person name="Singh T."/>
            <person name="Tamplin M.L."/>
            <person name="Chandry P.S."/>
        </authorList>
    </citation>
    <scope>NUCLEOTIDE SEQUENCE [LARGE SCALE GENOMIC DNA]</scope>
    <source>
        <strain evidence="2 3">L1802</strain>
    </source>
</reference>
<dbReference type="NCBIfam" id="TIGR01540">
    <property type="entry name" value="portal_PBSX"/>
    <property type="match status" value="1"/>
</dbReference>
<dbReference type="AlphaFoldDB" id="A0A266NC57"/>
<dbReference type="EMBL" id="NQKI01000009">
    <property type="protein sequence ID" value="OZY60049.1"/>
    <property type="molecule type" value="Genomic_DNA"/>
</dbReference>
<accession>A0A266NC57</accession>
<gene>
    <name evidence="2" type="ORF">CJF39_08330</name>
</gene>
<name>A0A266NC57_9PSED</name>
<proteinExistence type="inferred from homology"/>
<evidence type="ECO:0000313" key="3">
    <source>
        <dbReference type="Proteomes" id="UP000215788"/>
    </source>
</evidence>
<dbReference type="OrthoDB" id="5449776at2"/>
<sequence length="339" mass="37856">MNDQSVAAPHVADGKVNQSIQAFSFGDPTPVLGGRAVFDYLECWFNGRWYEPPLSLDGLSRSVGSSVHLHSGLTFKRNLLSKTFIPHRLLSRAAFEQFALDFLSLGNGYIEARRSMLGSTFQLKPALAKYMRAGQDGRYFLVQGWKEEHEFDAGSIFHLREADLHQEVYGLPEWISALQSALLNESATLFRRKYYENGSHAGFILYMTDPAQNESDVDALRKALKDSKGPGNFRNLFVYSPNGKKDGIQLIPVSEVAAKDEFSSIKNQTRDDVLASLRIPPQLMGIVPQNAGGFGSIREAAQIYVANELEPIQSRMTQLNDWLGEEVVRFKPYEIAGGE</sequence>
<dbReference type="InterPro" id="IPR006944">
    <property type="entry name" value="Phage/GTA_portal"/>
</dbReference>
<evidence type="ECO:0000256" key="1">
    <source>
        <dbReference type="ARBA" id="ARBA00006799"/>
    </source>
</evidence>
<dbReference type="PIRSF" id="PIRSF018494">
    <property type="entry name" value="PBSX_VPQ"/>
    <property type="match status" value="1"/>
</dbReference>
<evidence type="ECO:0000313" key="2">
    <source>
        <dbReference type="EMBL" id="OZY60049.1"/>
    </source>
</evidence>
<comment type="caution">
    <text evidence="2">The sequence shown here is derived from an EMBL/GenBank/DDBJ whole genome shotgun (WGS) entry which is preliminary data.</text>
</comment>